<dbReference type="Pfam" id="PF01757">
    <property type="entry name" value="Acyl_transf_3"/>
    <property type="match status" value="1"/>
</dbReference>
<feature type="transmembrane region" description="Helical" evidence="1">
    <location>
        <begin position="212"/>
        <end position="231"/>
    </location>
</feature>
<feature type="domain" description="Acyltransferase 3" evidence="2">
    <location>
        <begin position="11"/>
        <end position="359"/>
    </location>
</feature>
<dbReference type="EMBL" id="CP011853">
    <property type="protein sequence ID" value="ALG83426.1"/>
    <property type="molecule type" value="Genomic_DNA"/>
</dbReference>
<feature type="transmembrane region" description="Helical" evidence="1">
    <location>
        <begin position="12"/>
        <end position="31"/>
    </location>
</feature>
<dbReference type="GO" id="GO:0016020">
    <property type="term" value="C:membrane"/>
    <property type="evidence" value="ECO:0007669"/>
    <property type="project" value="TreeGrafter"/>
</dbReference>
<dbReference type="KEGG" id="goq:ACH46_01495"/>
<feature type="transmembrane region" description="Helical" evidence="1">
    <location>
        <begin position="95"/>
        <end position="112"/>
    </location>
</feature>
<evidence type="ECO:0000313" key="4">
    <source>
        <dbReference type="Proteomes" id="UP000063789"/>
    </source>
</evidence>
<dbReference type="PANTHER" id="PTHR23028">
    <property type="entry name" value="ACETYLTRANSFERASE"/>
    <property type="match status" value="1"/>
</dbReference>
<dbReference type="Proteomes" id="UP000063789">
    <property type="component" value="Chromosome"/>
</dbReference>
<feature type="transmembrane region" description="Helical" evidence="1">
    <location>
        <begin position="276"/>
        <end position="300"/>
    </location>
</feature>
<keyword evidence="1" id="KW-0472">Membrane</keyword>
<keyword evidence="1" id="KW-1133">Transmembrane helix</keyword>
<feature type="transmembrane region" description="Helical" evidence="1">
    <location>
        <begin position="339"/>
        <end position="358"/>
    </location>
</feature>
<dbReference type="OrthoDB" id="5242306at2"/>
<dbReference type="STRING" id="1136941.ACH46_01495"/>
<proteinExistence type="predicted"/>
<name>A0A0N9N8W4_9ACTN</name>
<gene>
    <name evidence="3" type="ORF">ACH46_01495</name>
</gene>
<reference evidence="4" key="1">
    <citation type="submission" date="2015-06" db="EMBL/GenBank/DDBJ databases">
        <title>Complete genome sequence and metabolic analysis of phthalate degradation pathway in Gordonia sp. QH-11.</title>
        <authorList>
            <person name="Jin D."/>
            <person name="Kong X."/>
            <person name="Bai Z."/>
        </authorList>
    </citation>
    <scope>NUCLEOTIDE SEQUENCE [LARGE SCALE GENOMIC DNA]</scope>
    <source>
        <strain evidence="4">QH-11</strain>
    </source>
</reference>
<feature type="transmembrane region" description="Helical" evidence="1">
    <location>
        <begin position="182"/>
        <end position="200"/>
    </location>
</feature>
<dbReference type="AlphaFoldDB" id="A0A0N9N8W4"/>
<feature type="transmembrane region" description="Helical" evidence="1">
    <location>
        <begin position="155"/>
        <end position="177"/>
    </location>
</feature>
<organism evidence="3 4">
    <name type="scientific">Gordonia phthalatica</name>
    <dbReference type="NCBI Taxonomy" id="1136941"/>
    <lineage>
        <taxon>Bacteria</taxon>
        <taxon>Bacillati</taxon>
        <taxon>Actinomycetota</taxon>
        <taxon>Actinomycetes</taxon>
        <taxon>Mycobacteriales</taxon>
        <taxon>Gordoniaceae</taxon>
        <taxon>Gordonia</taxon>
    </lineage>
</organism>
<protein>
    <submittedName>
        <fullName evidence="3">Acyltransferase</fullName>
    </submittedName>
</protein>
<dbReference type="PANTHER" id="PTHR23028:SF53">
    <property type="entry name" value="ACYL_TRANSF_3 DOMAIN-CONTAINING PROTEIN"/>
    <property type="match status" value="1"/>
</dbReference>
<feature type="transmembrane region" description="Helical" evidence="1">
    <location>
        <begin position="43"/>
        <end position="67"/>
    </location>
</feature>
<dbReference type="InterPro" id="IPR050879">
    <property type="entry name" value="Acyltransferase_3"/>
</dbReference>
<reference evidence="3 4" key="2">
    <citation type="journal article" date="2017" name="Int. J. Syst. Evol. Microbiol.">
        <title>Gordonia phthalatica sp. nov., a di-n-butyl phthalate-degrading bacterium isolated from activated sludge.</title>
        <authorList>
            <person name="Jin D."/>
            <person name="Kong X."/>
            <person name="Jia M."/>
            <person name="Yu X."/>
            <person name="Wang X."/>
            <person name="Zhuang X."/>
            <person name="Deng Y."/>
            <person name="Bai Z."/>
        </authorList>
    </citation>
    <scope>NUCLEOTIDE SEQUENCE [LARGE SCALE GENOMIC DNA]</scope>
    <source>
        <strain evidence="3 4">QH-11</strain>
    </source>
</reference>
<accession>A0A0N9N8W4</accession>
<keyword evidence="1" id="KW-0812">Transmembrane</keyword>
<feature type="transmembrane region" description="Helical" evidence="1">
    <location>
        <begin position="243"/>
        <end position="264"/>
    </location>
</feature>
<dbReference type="GO" id="GO:0016747">
    <property type="term" value="F:acyltransferase activity, transferring groups other than amino-acyl groups"/>
    <property type="evidence" value="ECO:0007669"/>
    <property type="project" value="InterPro"/>
</dbReference>
<dbReference type="PATRIC" id="fig|1136941.3.peg.303"/>
<keyword evidence="3" id="KW-0808">Transferase</keyword>
<evidence type="ECO:0000259" key="2">
    <source>
        <dbReference type="Pfam" id="PF01757"/>
    </source>
</evidence>
<keyword evidence="4" id="KW-1185">Reference proteome</keyword>
<keyword evidence="3" id="KW-0012">Acyltransferase</keyword>
<sequence>MSTQSGSRVPALTGVRTLAALAVCLTHAAFWTGHYTEDYVGRLLSRFEIGVALFFVLSGYLLFAPWVRALHDARSDRPAAYPPLRRYAWHRVRRIVPAYWITVIAVYVIYLFRADTSDFGQGWSGLARNLTFTQVYGVGHLHTGLTQMWSMTSEVAYYVALPAVAWLIAAVACRGLWRPDVLLVWLGLLLLISPIWTMLVHGIDGVDLTARMWPPAFASWFVGGMILAVLARLIRRWPAAPSLAVAAVAFLATGGAVAGEPTIVPNDAGAAVVKHTLYLVVAIALVAPLAIGDGGVWSRLCGSRPMVWFGEISYEFFLVHVMVLEFVMPLLGYEIFTGSTLAAFAVTTVISIPVAWVLHRITAPLWRTSPALSVGTRG</sequence>
<dbReference type="GO" id="GO:0009103">
    <property type="term" value="P:lipopolysaccharide biosynthetic process"/>
    <property type="evidence" value="ECO:0007669"/>
    <property type="project" value="TreeGrafter"/>
</dbReference>
<dbReference type="RefSeq" id="WP_062391377.1">
    <property type="nucleotide sequence ID" value="NZ_CP011853.1"/>
</dbReference>
<evidence type="ECO:0000313" key="3">
    <source>
        <dbReference type="EMBL" id="ALG83426.1"/>
    </source>
</evidence>
<evidence type="ECO:0000256" key="1">
    <source>
        <dbReference type="SAM" id="Phobius"/>
    </source>
</evidence>
<dbReference type="InterPro" id="IPR002656">
    <property type="entry name" value="Acyl_transf_3_dom"/>
</dbReference>
<feature type="transmembrane region" description="Helical" evidence="1">
    <location>
        <begin position="312"/>
        <end position="333"/>
    </location>
</feature>